<reference evidence="4" key="1">
    <citation type="journal article" date="2023" name="IScience">
        <title>Live-bearing cockroach genome reveals convergent evolutionary mechanisms linked to viviparity in insects and beyond.</title>
        <authorList>
            <person name="Fouks B."/>
            <person name="Harrison M.C."/>
            <person name="Mikhailova A.A."/>
            <person name="Marchal E."/>
            <person name="English S."/>
            <person name="Carruthers M."/>
            <person name="Jennings E.C."/>
            <person name="Chiamaka E.L."/>
            <person name="Frigard R.A."/>
            <person name="Pippel M."/>
            <person name="Attardo G.M."/>
            <person name="Benoit J.B."/>
            <person name="Bornberg-Bauer E."/>
            <person name="Tobe S.S."/>
        </authorList>
    </citation>
    <scope>NUCLEOTIDE SEQUENCE</scope>
    <source>
        <strain evidence="4">Stay&amp;Tobe</strain>
    </source>
</reference>
<dbReference type="InterPro" id="IPR043504">
    <property type="entry name" value="Peptidase_S1_PA_chymotrypsin"/>
</dbReference>
<dbReference type="SMART" id="SM00020">
    <property type="entry name" value="Tryp_SPc"/>
    <property type="match status" value="1"/>
</dbReference>
<evidence type="ECO:0000313" key="4">
    <source>
        <dbReference type="EMBL" id="KAJ9573739.1"/>
    </source>
</evidence>
<dbReference type="PROSITE" id="PS50240">
    <property type="entry name" value="TRYPSIN_DOM"/>
    <property type="match status" value="1"/>
</dbReference>
<dbReference type="InterPro" id="IPR001314">
    <property type="entry name" value="Peptidase_S1A"/>
</dbReference>
<comment type="caution">
    <text evidence="4">The sequence shown here is derived from an EMBL/GenBank/DDBJ whole genome shotgun (WGS) entry which is preliminary data.</text>
</comment>
<feature type="non-terminal residue" evidence="4">
    <location>
        <position position="281"/>
    </location>
</feature>
<dbReference type="AlphaFoldDB" id="A0AAD7Z3Z6"/>
<organism evidence="4 5">
    <name type="scientific">Diploptera punctata</name>
    <name type="common">Pacific beetle cockroach</name>
    <dbReference type="NCBI Taxonomy" id="6984"/>
    <lineage>
        <taxon>Eukaryota</taxon>
        <taxon>Metazoa</taxon>
        <taxon>Ecdysozoa</taxon>
        <taxon>Arthropoda</taxon>
        <taxon>Hexapoda</taxon>
        <taxon>Insecta</taxon>
        <taxon>Pterygota</taxon>
        <taxon>Neoptera</taxon>
        <taxon>Polyneoptera</taxon>
        <taxon>Dictyoptera</taxon>
        <taxon>Blattodea</taxon>
        <taxon>Blaberoidea</taxon>
        <taxon>Blaberidae</taxon>
        <taxon>Diplopterinae</taxon>
        <taxon>Diploptera</taxon>
    </lineage>
</organism>
<dbReference type="FunFam" id="2.40.10.10:FF:000068">
    <property type="entry name" value="transmembrane protease serine 2"/>
    <property type="match status" value="1"/>
</dbReference>
<keyword evidence="2" id="KW-0732">Signal</keyword>
<dbReference type="PANTHER" id="PTHR24252:SF7">
    <property type="entry name" value="HYALIN"/>
    <property type="match status" value="1"/>
</dbReference>
<dbReference type="PROSITE" id="PS00134">
    <property type="entry name" value="TRYPSIN_HIS"/>
    <property type="match status" value="1"/>
</dbReference>
<feature type="signal peptide" evidence="2">
    <location>
        <begin position="1"/>
        <end position="20"/>
    </location>
</feature>
<dbReference type="InterPro" id="IPR018114">
    <property type="entry name" value="TRYPSIN_HIS"/>
</dbReference>
<dbReference type="GO" id="GO:0004252">
    <property type="term" value="F:serine-type endopeptidase activity"/>
    <property type="evidence" value="ECO:0007669"/>
    <property type="project" value="InterPro"/>
</dbReference>
<evidence type="ECO:0000313" key="5">
    <source>
        <dbReference type="Proteomes" id="UP001233999"/>
    </source>
</evidence>
<protein>
    <recommendedName>
        <fullName evidence="3">Peptidase S1 domain-containing protein</fullName>
    </recommendedName>
</protein>
<evidence type="ECO:0000259" key="3">
    <source>
        <dbReference type="PROSITE" id="PS50240"/>
    </source>
</evidence>
<dbReference type="EMBL" id="JASPKZ010010683">
    <property type="protein sequence ID" value="KAJ9573739.1"/>
    <property type="molecule type" value="Genomic_DNA"/>
</dbReference>
<dbReference type="GO" id="GO:0006508">
    <property type="term" value="P:proteolysis"/>
    <property type="evidence" value="ECO:0007669"/>
    <property type="project" value="InterPro"/>
</dbReference>
<keyword evidence="1" id="KW-1015">Disulfide bond</keyword>
<accession>A0AAD7Z3Z6</accession>
<dbReference type="PRINTS" id="PR00722">
    <property type="entry name" value="CHYMOTRYPSIN"/>
</dbReference>
<keyword evidence="5" id="KW-1185">Reference proteome</keyword>
<dbReference type="InterPro" id="IPR001254">
    <property type="entry name" value="Trypsin_dom"/>
</dbReference>
<feature type="chain" id="PRO_5042286544" description="Peptidase S1 domain-containing protein" evidence="2">
    <location>
        <begin position="21"/>
        <end position="281"/>
    </location>
</feature>
<feature type="domain" description="Peptidase S1" evidence="3">
    <location>
        <begin position="88"/>
        <end position="281"/>
    </location>
</feature>
<sequence length="281" mass="31015">KPVFLRVDFLEATLAPLVAGACVEDSVTILQRSQPQLSGYNIPFCGLLAGVSSCGIPNQELLVRPAALRHYQDPMFIRRRNVMGESRILGGQPVQNAYPWITLLLVDQSPQCGGSLVTEEWVLTAGHCLSVQDIPVAIPIIKRFMIVLGAVDIYNTMEKGRITRSVANVVRHPQYIEASNDIALLRLGQPVSISKLIRPVCLPTKPDETYAGQQGIIAGWGLTSNNVTTLPPFLMAAYVTILNNSFCSQLWSRMSIVIDDSHAMCRPWQSCHLSCKYMHLT</sequence>
<dbReference type="Pfam" id="PF00089">
    <property type="entry name" value="Trypsin"/>
    <property type="match status" value="1"/>
</dbReference>
<dbReference type="CDD" id="cd00190">
    <property type="entry name" value="Tryp_SPc"/>
    <property type="match status" value="1"/>
</dbReference>
<dbReference type="Gene3D" id="2.40.10.10">
    <property type="entry name" value="Trypsin-like serine proteases"/>
    <property type="match status" value="1"/>
</dbReference>
<proteinExistence type="predicted"/>
<name>A0AAD7Z3Z6_DIPPU</name>
<evidence type="ECO:0000256" key="1">
    <source>
        <dbReference type="ARBA" id="ARBA00023157"/>
    </source>
</evidence>
<dbReference type="InterPro" id="IPR009003">
    <property type="entry name" value="Peptidase_S1_PA"/>
</dbReference>
<evidence type="ECO:0000256" key="2">
    <source>
        <dbReference type="SAM" id="SignalP"/>
    </source>
</evidence>
<dbReference type="SUPFAM" id="SSF50494">
    <property type="entry name" value="Trypsin-like serine proteases"/>
    <property type="match status" value="1"/>
</dbReference>
<dbReference type="Proteomes" id="UP001233999">
    <property type="component" value="Unassembled WGS sequence"/>
</dbReference>
<dbReference type="PANTHER" id="PTHR24252">
    <property type="entry name" value="ACROSIN-RELATED"/>
    <property type="match status" value="1"/>
</dbReference>
<gene>
    <name evidence="4" type="ORF">L9F63_008863</name>
</gene>
<reference evidence="4" key="2">
    <citation type="submission" date="2023-05" db="EMBL/GenBank/DDBJ databases">
        <authorList>
            <person name="Fouks B."/>
        </authorList>
    </citation>
    <scope>NUCLEOTIDE SEQUENCE</scope>
    <source>
        <strain evidence="4">Stay&amp;Tobe</strain>
        <tissue evidence="4">Testes</tissue>
    </source>
</reference>